<accession>A0A7D5Z7C7</accession>
<dbReference type="EMBL" id="CP058934">
    <property type="protein sequence ID" value="QLI69228.1"/>
    <property type="molecule type" value="Genomic_DNA"/>
</dbReference>
<dbReference type="KEGG" id="mbrn:90967789"/>
<dbReference type="AlphaFoldDB" id="A0A7D5Z7C7"/>
<keyword evidence="2" id="KW-1185">Reference proteome</keyword>
<proteinExistence type="predicted"/>
<dbReference type="GeneID" id="90967789"/>
<organism evidence="1 2">
    <name type="scientific">Metarhizium brunneum</name>
    <dbReference type="NCBI Taxonomy" id="500148"/>
    <lineage>
        <taxon>Eukaryota</taxon>
        <taxon>Fungi</taxon>
        <taxon>Dikarya</taxon>
        <taxon>Ascomycota</taxon>
        <taxon>Pezizomycotina</taxon>
        <taxon>Sordariomycetes</taxon>
        <taxon>Hypocreomycetidae</taxon>
        <taxon>Hypocreales</taxon>
        <taxon>Clavicipitaceae</taxon>
        <taxon>Metarhizium</taxon>
    </lineage>
</organism>
<sequence>MAGLTIYAAPWAYAFSAKVNRILAGGDQARPYDLDDAVSYIHEYIRAHGDQPVPTATALDWARQFNHESTANFLRTRVNQAYRRRYGGNAFD</sequence>
<gene>
    <name evidence="1" type="ORF">G6M90_00g054590</name>
</gene>
<evidence type="ECO:0000313" key="2">
    <source>
        <dbReference type="Proteomes" id="UP000510686"/>
    </source>
</evidence>
<dbReference type="Proteomes" id="UP000510686">
    <property type="component" value="Chromosome 3"/>
</dbReference>
<dbReference type="RefSeq" id="XP_065986758.1">
    <property type="nucleotide sequence ID" value="XM_066130585.1"/>
</dbReference>
<protein>
    <submittedName>
        <fullName evidence="1">Uncharacterized protein</fullName>
    </submittedName>
</protein>
<name>A0A7D5Z7C7_9HYPO</name>
<evidence type="ECO:0000313" key="1">
    <source>
        <dbReference type="EMBL" id="QLI69228.1"/>
    </source>
</evidence>
<dbReference type="OrthoDB" id="3348320at2759"/>
<reference evidence="1 2" key="1">
    <citation type="submission" date="2020-07" db="EMBL/GenBank/DDBJ databases">
        <title>Telomere length de novo assembly of all 7 chromosomes of the fungus, Metarhizium brunneum, using a novel assembly pipeline.</title>
        <authorList>
            <person name="Saud z."/>
            <person name="Kortsinoglou A."/>
            <person name="Kouvelis V.N."/>
            <person name="Butt T.M."/>
        </authorList>
    </citation>
    <scope>NUCLEOTIDE SEQUENCE [LARGE SCALE GENOMIC DNA]</scope>
    <source>
        <strain evidence="1 2">4556</strain>
    </source>
</reference>